<dbReference type="RefSeq" id="WP_206721941.1">
    <property type="nucleotide sequence ID" value="NZ_CP071090.1"/>
</dbReference>
<evidence type="ECO:0000256" key="1">
    <source>
        <dbReference type="SAM" id="Phobius"/>
    </source>
</evidence>
<feature type="transmembrane region" description="Helical" evidence="1">
    <location>
        <begin position="47"/>
        <end position="70"/>
    </location>
</feature>
<feature type="transmembrane region" description="Helical" evidence="1">
    <location>
        <begin position="12"/>
        <end position="32"/>
    </location>
</feature>
<feature type="transmembrane region" description="Helical" evidence="1">
    <location>
        <begin position="91"/>
        <end position="117"/>
    </location>
</feature>
<evidence type="ECO:0000313" key="3">
    <source>
        <dbReference type="Proteomes" id="UP000662747"/>
    </source>
</evidence>
<name>A0ABX7NPJ5_9BACT</name>
<keyword evidence="1" id="KW-0812">Transmembrane</keyword>
<accession>A0ABX7NPJ5</accession>
<sequence>MASSQLVRVRLYLVLLAVLWMLVITVAGLFGAPGQGWGEFLRSTPGLLAALGTALPLLVGPLFVLLFPSFEWSKTLRKLLIWPVAGTSKRFAMVATGLAVSCGLLLGTILLSTTVWLRPCQVVILCEQSSTQACSRELQLLDGGKDAFVRLFLWQDTLVALTSIGQEKLWRFTPEFRPLARPALATTLCLPSLRIRATCDETRARIEVLNEGKAQSLISSFELDSLLEDTYANVAFQEVQDTALPGITLKPSASLKIPAAGTDKTLALKPGDSGIASVPVHFDISSGIFTYSNVTRVCVHAGLSEKICGDDLLIFQWSSRHGAKCEAVSSAGLRQRALAALNSGQQQPLDLRILVARFGEEGEQELIHAGYEKNDDLTVRLDVLTALGSSRGKVGLDFLTRIRDSEEAPHFRLAALESLAVREPKFDREAFLRKWAEHEQGDLASKALERIQNVEDAVRVCDVRFHLINSLQTCPAGEADAYVSCIGRAQRLNRTGVVSTLEQWRARCLPR</sequence>
<evidence type="ECO:0008006" key="4">
    <source>
        <dbReference type="Google" id="ProtNLM"/>
    </source>
</evidence>
<keyword evidence="1" id="KW-1133">Transmembrane helix</keyword>
<keyword evidence="1" id="KW-0472">Membrane</keyword>
<protein>
    <recommendedName>
        <fullName evidence="4">HEAT repeat domain-containing protein</fullName>
    </recommendedName>
</protein>
<keyword evidence="3" id="KW-1185">Reference proteome</keyword>
<proteinExistence type="predicted"/>
<evidence type="ECO:0000313" key="2">
    <source>
        <dbReference type="EMBL" id="QSQ20361.1"/>
    </source>
</evidence>
<dbReference type="Proteomes" id="UP000662747">
    <property type="component" value="Chromosome"/>
</dbReference>
<dbReference type="EMBL" id="CP071090">
    <property type="protein sequence ID" value="QSQ20361.1"/>
    <property type="molecule type" value="Genomic_DNA"/>
</dbReference>
<organism evidence="2 3">
    <name type="scientific">Pyxidicoccus parkwayensis</name>
    <dbReference type="NCBI Taxonomy" id="2813578"/>
    <lineage>
        <taxon>Bacteria</taxon>
        <taxon>Pseudomonadati</taxon>
        <taxon>Myxococcota</taxon>
        <taxon>Myxococcia</taxon>
        <taxon>Myxococcales</taxon>
        <taxon>Cystobacterineae</taxon>
        <taxon>Myxococcaceae</taxon>
        <taxon>Pyxidicoccus</taxon>
    </lineage>
</organism>
<reference evidence="2 3" key="1">
    <citation type="submission" date="2021-02" db="EMBL/GenBank/DDBJ databases">
        <title>De Novo genome assembly of isolated myxobacteria.</title>
        <authorList>
            <person name="Stevens D.C."/>
        </authorList>
    </citation>
    <scope>NUCLEOTIDE SEQUENCE [LARGE SCALE GENOMIC DNA]</scope>
    <source>
        <strain evidence="3">SCPEA02</strain>
    </source>
</reference>
<gene>
    <name evidence="2" type="ORF">JY651_34625</name>
</gene>